<dbReference type="InterPro" id="IPR015943">
    <property type="entry name" value="WD40/YVTN_repeat-like_dom_sf"/>
</dbReference>
<keyword evidence="10" id="KW-1185">Reference proteome</keyword>
<dbReference type="InterPro" id="IPR019775">
    <property type="entry name" value="WD40_repeat_CS"/>
</dbReference>
<dbReference type="InterPro" id="IPR052415">
    <property type="entry name" value="Diphthine_MTase"/>
</dbReference>
<keyword evidence="2 8" id="KW-0853">WD repeat</keyword>
<evidence type="ECO:0000256" key="1">
    <source>
        <dbReference type="ARBA" id="ARBA00005156"/>
    </source>
</evidence>
<dbReference type="PROSITE" id="PS50082">
    <property type="entry name" value="WD_REPEATS_2"/>
    <property type="match status" value="1"/>
</dbReference>
<feature type="repeat" description="WD" evidence="8">
    <location>
        <begin position="59"/>
        <end position="94"/>
    </location>
</feature>
<dbReference type="PROSITE" id="PS00678">
    <property type="entry name" value="WD_REPEATS_1"/>
    <property type="match status" value="1"/>
</dbReference>
<dbReference type="OrthoDB" id="1930760at2759"/>
<evidence type="ECO:0000313" key="9">
    <source>
        <dbReference type="EMBL" id="VDP71488.1"/>
    </source>
</evidence>
<evidence type="ECO:0000256" key="3">
    <source>
        <dbReference type="ARBA" id="ARBA00022737"/>
    </source>
</evidence>
<keyword evidence="3" id="KW-0677">Repeat</keyword>
<sequence>MLNCAGLLDLSWLDNYAVIGAQANGEAIVWHFHESYRTEISSSKYHVSDTLLLSTQVMHNKHDVGVCSVVAQPMAENVLSTGCYDGFLRLWDLRMPSERVPGRSDPVLLLCSTGGGGVWRQKWLADRYVLMAAMHTGFMIIGPLCSTQFGGNTVQIEPLACYRPSAKLAYGIDCFEQNSAGVTTDQQLRAVVATCSFYDNTVDFSQLLLPAVLRE</sequence>
<organism evidence="11">
    <name type="scientific">Echinostoma caproni</name>
    <dbReference type="NCBI Taxonomy" id="27848"/>
    <lineage>
        <taxon>Eukaryota</taxon>
        <taxon>Metazoa</taxon>
        <taxon>Spiralia</taxon>
        <taxon>Lophotrochozoa</taxon>
        <taxon>Platyhelminthes</taxon>
        <taxon>Trematoda</taxon>
        <taxon>Digenea</taxon>
        <taxon>Plagiorchiida</taxon>
        <taxon>Echinostomata</taxon>
        <taxon>Echinostomatoidea</taxon>
        <taxon>Echinostomatidae</taxon>
        <taxon>Echinostoma</taxon>
    </lineage>
</organism>
<evidence type="ECO:0000256" key="2">
    <source>
        <dbReference type="ARBA" id="ARBA00022574"/>
    </source>
</evidence>
<proteinExistence type="inferred from homology"/>
<dbReference type="PANTHER" id="PTHR46042:SF1">
    <property type="entry name" value="DIPHTHINE METHYLTRANSFERASE"/>
    <property type="match status" value="1"/>
</dbReference>
<dbReference type="InterPro" id="IPR001680">
    <property type="entry name" value="WD40_rpt"/>
</dbReference>
<evidence type="ECO:0000256" key="4">
    <source>
        <dbReference type="ARBA" id="ARBA00022801"/>
    </source>
</evidence>
<dbReference type="EMBL" id="UZAN01040954">
    <property type="protein sequence ID" value="VDP71488.1"/>
    <property type="molecule type" value="Genomic_DNA"/>
</dbReference>
<dbReference type="Gene3D" id="2.130.10.10">
    <property type="entry name" value="YVTN repeat-like/Quinoprotein amine dehydrogenase"/>
    <property type="match status" value="1"/>
</dbReference>
<evidence type="ECO:0000256" key="5">
    <source>
        <dbReference type="ARBA" id="ARBA00038092"/>
    </source>
</evidence>
<comment type="pathway">
    <text evidence="1">Protein modification; peptidyl-diphthamide biosynthesis.</text>
</comment>
<dbReference type="InterPro" id="IPR036322">
    <property type="entry name" value="WD40_repeat_dom_sf"/>
</dbReference>
<dbReference type="EC" id="3.1.1.97" evidence="6"/>
<dbReference type="AlphaFoldDB" id="A0A183AAS5"/>
<dbReference type="PANTHER" id="PTHR46042">
    <property type="entry name" value="DIPHTHINE METHYLTRANSFERASE"/>
    <property type="match status" value="1"/>
</dbReference>
<dbReference type="GO" id="GO:0005737">
    <property type="term" value="C:cytoplasm"/>
    <property type="evidence" value="ECO:0007669"/>
    <property type="project" value="TreeGrafter"/>
</dbReference>
<evidence type="ECO:0000256" key="6">
    <source>
        <dbReference type="ARBA" id="ARBA00039131"/>
    </source>
</evidence>
<dbReference type="SUPFAM" id="SSF50978">
    <property type="entry name" value="WD40 repeat-like"/>
    <property type="match status" value="1"/>
</dbReference>
<dbReference type="Proteomes" id="UP000272942">
    <property type="component" value="Unassembled WGS sequence"/>
</dbReference>
<evidence type="ECO:0000256" key="7">
    <source>
        <dbReference type="ARBA" id="ARBA00047551"/>
    </source>
</evidence>
<evidence type="ECO:0000313" key="10">
    <source>
        <dbReference type="Proteomes" id="UP000272942"/>
    </source>
</evidence>
<gene>
    <name evidence="9" type="ORF">ECPE_LOCUS4060</name>
</gene>
<protein>
    <recommendedName>
        <fullName evidence="6">methylated diphthine methylhydrolase</fullName>
        <ecNumber evidence="6">3.1.1.97</ecNumber>
    </recommendedName>
</protein>
<name>A0A183AAS5_9TREM</name>
<dbReference type="GO" id="GO:0017183">
    <property type="term" value="P:protein histidyl modification to diphthamide"/>
    <property type="evidence" value="ECO:0007669"/>
    <property type="project" value="TreeGrafter"/>
</dbReference>
<evidence type="ECO:0000256" key="8">
    <source>
        <dbReference type="PROSITE-ProRule" id="PRU00221"/>
    </source>
</evidence>
<keyword evidence="4" id="KW-0378">Hydrolase</keyword>
<dbReference type="WBParaSite" id="ECPE_0000406701-mRNA-1">
    <property type="protein sequence ID" value="ECPE_0000406701-mRNA-1"/>
    <property type="gene ID" value="ECPE_0000406701"/>
</dbReference>
<reference evidence="9 10" key="2">
    <citation type="submission" date="2018-11" db="EMBL/GenBank/DDBJ databases">
        <authorList>
            <consortium name="Pathogen Informatics"/>
        </authorList>
    </citation>
    <scope>NUCLEOTIDE SEQUENCE [LARGE SCALE GENOMIC DNA]</scope>
    <source>
        <strain evidence="9 10">Egypt</strain>
    </source>
</reference>
<comment type="similarity">
    <text evidence="5">Belongs to the DPH7 family.</text>
</comment>
<accession>A0A183AAS5</accession>
<dbReference type="GO" id="GO:0061685">
    <property type="term" value="F:diphthine methylesterase activity"/>
    <property type="evidence" value="ECO:0007669"/>
    <property type="project" value="UniProtKB-EC"/>
</dbReference>
<evidence type="ECO:0000313" key="11">
    <source>
        <dbReference type="WBParaSite" id="ECPE_0000406701-mRNA-1"/>
    </source>
</evidence>
<comment type="catalytic activity">
    <reaction evidence="7">
        <text>diphthine methyl ester-[translation elongation factor 2] + H2O = diphthine-[translation elongation factor 2] + methanol + H(+)</text>
        <dbReference type="Rhea" id="RHEA:42656"/>
        <dbReference type="Rhea" id="RHEA-COMP:10172"/>
        <dbReference type="Rhea" id="RHEA-COMP:10173"/>
        <dbReference type="ChEBI" id="CHEBI:15377"/>
        <dbReference type="ChEBI" id="CHEBI:15378"/>
        <dbReference type="ChEBI" id="CHEBI:17790"/>
        <dbReference type="ChEBI" id="CHEBI:79005"/>
        <dbReference type="ChEBI" id="CHEBI:82696"/>
        <dbReference type="EC" id="3.1.1.97"/>
    </reaction>
</comment>
<reference evidence="11" key="1">
    <citation type="submission" date="2016-06" db="UniProtKB">
        <authorList>
            <consortium name="WormBaseParasite"/>
        </authorList>
    </citation>
    <scope>IDENTIFICATION</scope>
</reference>